<dbReference type="EMBL" id="VCEJ01000005">
    <property type="protein sequence ID" value="TLU99270.1"/>
    <property type="molecule type" value="Genomic_DNA"/>
</dbReference>
<reference evidence="1 2" key="1">
    <citation type="submission" date="2019-05" db="EMBL/GenBank/DDBJ databases">
        <authorList>
            <person name="Qu J.-H."/>
        </authorList>
    </citation>
    <scope>NUCLEOTIDE SEQUENCE [LARGE SCALE GENOMIC DNA]</scope>
    <source>
        <strain evidence="1 2">T17</strain>
    </source>
</reference>
<dbReference type="Pfam" id="PF22668">
    <property type="entry name" value="DUF7009"/>
    <property type="match status" value="1"/>
</dbReference>
<accession>A0A5R9KST9</accession>
<dbReference type="InterPro" id="IPR053825">
    <property type="entry name" value="DUF7009"/>
</dbReference>
<keyword evidence="2" id="KW-1185">Reference proteome</keyword>
<proteinExistence type="predicted"/>
<name>A0A5R9KST9_9BACT</name>
<sequence length="122" mass="14040">MKIRISGNSVRFRLKKPEVEKLRDEGIVTEKTLFPQGRFSYEIKSDSNTENLSASFENCLITLSVPATFIADWPENNVTGIDHHIQLDGDQKLYLLLEKDFKCLDNVLEDQSDNYENPKQTC</sequence>
<dbReference type="RefSeq" id="WP_138367561.1">
    <property type="nucleotide sequence ID" value="NZ_VCEJ01000005.1"/>
</dbReference>
<dbReference type="OrthoDB" id="7060517at2"/>
<dbReference type="AlphaFoldDB" id="A0A5R9KST9"/>
<evidence type="ECO:0000313" key="2">
    <source>
        <dbReference type="Proteomes" id="UP000306402"/>
    </source>
</evidence>
<gene>
    <name evidence="1" type="ORF">FEN17_22125</name>
</gene>
<protein>
    <submittedName>
        <fullName evidence="1">Uncharacterized protein</fullName>
    </submittedName>
</protein>
<dbReference type="Proteomes" id="UP000306402">
    <property type="component" value="Unassembled WGS sequence"/>
</dbReference>
<organism evidence="1 2">
    <name type="scientific">Dyadobacter luticola</name>
    <dbReference type="NCBI Taxonomy" id="1979387"/>
    <lineage>
        <taxon>Bacteria</taxon>
        <taxon>Pseudomonadati</taxon>
        <taxon>Bacteroidota</taxon>
        <taxon>Cytophagia</taxon>
        <taxon>Cytophagales</taxon>
        <taxon>Spirosomataceae</taxon>
        <taxon>Dyadobacter</taxon>
    </lineage>
</organism>
<comment type="caution">
    <text evidence="1">The sequence shown here is derived from an EMBL/GenBank/DDBJ whole genome shotgun (WGS) entry which is preliminary data.</text>
</comment>
<evidence type="ECO:0000313" key="1">
    <source>
        <dbReference type="EMBL" id="TLU99270.1"/>
    </source>
</evidence>